<sequence length="138" mass="14578">MRFSHFALLGLLSVTTLGAGTTASEAQDSYLIRQSRGGQSLAIRVRPRSWLDAGNVVEANSGATGNPATNPHFITASYLNSPPYISNRERWGGAGILPDPITNGPFIGARRTAVTVDLSGIDCIDPTSVMARRGACAY</sequence>
<comment type="caution">
    <text evidence="2">The sequence shown here is derived from an EMBL/GenBank/DDBJ whole genome shotgun (WGS) entry which is preliminary data.</text>
</comment>
<reference evidence="2 3" key="1">
    <citation type="submission" date="2019-01" db="EMBL/GenBank/DDBJ databases">
        <authorList>
            <person name="Chen W.-M."/>
        </authorList>
    </citation>
    <scope>NUCLEOTIDE SEQUENCE [LARGE SCALE GENOMIC DNA]</scope>
    <source>
        <strain evidence="2 3">TER-1</strain>
    </source>
</reference>
<accession>A0A3S2YSF4</accession>
<gene>
    <name evidence="2" type="ORF">EOE48_11770</name>
</gene>
<dbReference type="OrthoDB" id="8019541at2"/>
<feature type="signal peptide" evidence="1">
    <location>
        <begin position="1"/>
        <end position="19"/>
    </location>
</feature>
<dbReference type="RefSeq" id="WP_127729160.1">
    <property type="nucleotide sequence ID" value="NZ_SACP01000010.1"/>
</dbReference>
<organism evidence="2 3">
    <name type="scientific">Methylobacterium oryzihabitans</name>
    <dbReference type="NCBI Taxonomy" id="2499852"/>
    <lineage>
        <taxon>Bacteria</taxon>
        <taxon>Pseudomonadati</taxon>
        <taxon>Pseudomonadota</taxon>
        <taxon>Alphaproteobacteria</taxon>
        <taxon>Hyphomicrobiales</taxon>
        <taxon>Methylobacteriaceae</taxon>
        <taxon>Methylobacterium</taxon>
    </lineage>
</organism>
<feature type="chain" id="PRO_5018682135" evidence="1">
    <location>
        <begin position="20"/>
        <end position="138"/>
    </location>
</feature>
<evidence type="ECO:0000256" key="1">
    <source>
        <dbReference type="SAM" id="SignalP"/>
    </source>
</evidence>
<dbReference type="AlphaFoldDB" id="A0A3S2YSF4"/>
<dbReference type="EMBL" id="SACP01000010">
    <property type="protein sequence ID" value="RVU18066.1"/>
    <property type="molecule type" value="Genomic_DNA"/>
</dbReference>
<dbReference type="Proteomes" id="UP000286997">
    <property type="component" value="Unassembled WGS sequence"/>
</dbReference>
<evidence type="ECO:0000313" key="2">
    <source>
        <dbReference type="EMBL" id="RVU18066.1"/>
    </source>
</evidence>
<keyword evidence="3" id="KW-1185">Reference proteome</keyword>
<keyword evidence="1" id="KW-0732">Signal</keyword>
<evidence type="ECO:0000313" key="3">
    <source>
        <dbReference type="Proteomes" id="UP000286997"/>
    </source>
</evidence>
<name>A0A3S2YSF4_9HYPH</name>
<protein>
    <submittedName>
        <fullName evidence="2">Uncharacterized protein</fullName>
    </submittedName>
</protein>
<proteinExistence type="predicted"/>